<comment type="catalytic activity">
    <reaction evidence="1">
        <text>[E2 ubiquitin-conjugating enzyme]-S-ubiquitinyl-L-cysteine + [acceptor protein]-L-lysine = [E2 ubiquitin-conjugating enzyme]-L-cysteine + [acceptor protein]-N(6)-ubiquitinyl-L-lysine.</text>
        <dbReference type="EC" id="2.3.2.31"/>
    </reaction>
</comment>
<evidence type="ECO:0000256" key="8">
    <source>
        <dbReference type="ARBA" id="ARBA00022833"/>
    </source>
</evidence>
<dbReference type="InterPro" id="IPR044066">
    <property type="entry name" value="TRIAD_supradom"/>
</dbReference>
<evidence type="ECO:0000256" key="6">
    <source>
        <dbReference type="ARBA" id="ARBA00022771"/>
    </source>
</evidence>
<comment type="caution">
    <text evidence="13">The sequence shown here is derived from an EMBL/GenBank/DDBJ whole genome shotgun (WGS) entry which is preliminary data.</text>
</comment>
<dbReference type="SMART" id="SM00647">
    <property type="entry name" value="IBR"/>
    <property type="match status" value="1"/>
</dbReference>
<dbReference type="SUPFAM" id="SSF57850">
    <property type="entry name" value="RING/U-box"/>
    <property type="match status" value="2"/>
</dbReference>
<name>A0ABR0SYJ4_9HYPO</name>
<evidence type="ECO:0000313" key="13">
    <source>
        <dbReference type="EMBL" id="KAK5997203.1"/>
    </source>
</evidence>
<evidence type="ECO:0000256" key="7">
    <source>
        <dbReference type="ARBA" id="ARBA00022786"/>
    </source>
</evidence>
<gene>
    <name evidence="13" type="ORF">PT974_02556</name>
</gene>
<evidence type="ECO:0000259" key="11">
    <source>
        <dbReference type="PROSITE" id="PS50089"/>
    </source>
</evidence>
<keyword evidence="5" id="KW-0677">Repeat</keyword>
<feature type="region of interest" description="Disordered" evidence="10">
    <location>
        <begin position="1"/>
        <end position="114"/>
    </location>
</feature>
<keyword evidence="4" id="KW-0479">Metal-binding</keyword>
<reference evidence="13 14" key="1">
    <citation type="submission" date="2024-01" db="EMBL/GenBank/DDBJ databases">
        <title>Complete genome of Cladobotryum mycophilum ATHUM6906.</title>
        <authorList>
            <person name="Christinaki A.C."/>
            <person name="Myridakis A.I."/>
            <person name="Kouvelis V.N."/>
        </authorList>
    </citation>
    <scope>NUCLEOTIDE SEQUENCE [LARGE SCALE GENOMIC DNA]</scope>
    <source>
        <strain evidence="13 14">ATHUM6906</strain>
    </source>
</reference>
<keyword evidence="8" id="KW-0862">Zinc</keyword>
<feature type="compositionally biased region" description="Low complexity" evidence="10">
    <location>
        <begin position="56"/>
        <end position="66"/>
    </location>
</feature>
<evidence type="ECO:0000256" key="1">
    <source>
        <dbReference type="ARBA" id="ARBA00001798"/>
    </source>
</evidence>
<feature type="region of interest" description="Disordered" evidence="10">
    <location>
        <begin position="150"/>
        <end position="192"/>
    </location>
</feature>
<keyword evidence="3" id="KW-0808">Transferase</keyword>
<evidence type="ECO:0000256" key="2">
    <source>
        <dbReference type="ARBA" id="ARBA00012251"/>
    </source>
</evidence>
<feature type="domain" description="RING-type" evidence="11">
    <location>
        <begin position="313"/>
        <end position="367"/>
    </location>
</feature>
<evidence type="ECO:0000256" key="10">
    <source>
        <dbReference type="SAM" id="MobiDB-lite"/>
    </source>
</evidence>
<dbReference type="Gene3D" id="1.20.120.1750">
    <property type="match status" value="1"/>
</dbReference>
<dbReference type="InterPro" id="IPR031127">
    <property type="entry name" value="E3_UB_ligase_RBR"/>
</dbReference>
<feature type="compositionally biased region" description="Basic and acidic residues" evidence="10">
    <location>
        <begin position="529"/>
        <end position="538"/>
    </location>
</feature>
<dbReference type="InterPro" id="IPR002867">
    <property type="entry name" value="IBR_dom"/>
</dbReference>
<dbReference type="InterPro" id="IPR001841">
    <property type="entry name" value="Znf_RING"/>
</dbReference>
<feature type="compositionally biased region" description="Low complexity" evidence="10">
    <location>
        <begin position="213"/>
        <end position="230"/>
    </location>
</feature>
<dbReference type="PANTHER" id="PTHR11685">
    <property type="entry name" value="RBR FAMILY RING FINGER AND IBR DOMAIN-CONTAINING"/>
    <property type="match status" value="1"/>
</dbReference>
<feature type="region of interest" description="Disordered" evidence="10">
    <location>
        <begin position="213"/>
        <end position="244"/>
    </location>
</feature>
<evidence type="ECO:0000256" key="5">
    <source>
        <dbReference type="ARBA" id="ARBA00022737"/>
    </source>
</evidence>
<evidence type="ECO:0000259" key="12">
    <source>
        <dbReference type="PROSITE" id="PS51873"/>
    </source>
</evidence>
<accession>A0ABR0SYJ4</accession>
<protein>
    <recommendedName>
        <fullName evidence="2">RBR-type E3 ubiquitin transferase</fullName>
        <ecNumber evidence="2">2.3.2.31</ecNumber>
    </recommendedName>
</protein>
<evidence type="ECO:0000256" key="3">
    <source>
        <dbReference type="ARBA" id="ARBA00022679"/>
    </source>
</evidence>
<proteinExistence type="predicted"/>
<feature type="compositionally biased region" description="Low complexity" evidence="10">
    <location>
        <begin position="164"/>
        <end position="181"/>
    </location>
</feature>
<dbReference type="CDD" id="cd20335">
    <property type="entry name" value="BRcat_RBR"/>
    <property type="match status" value="1"/>
</dbReference>
<evidence type="ECO:0000256" key="4">
    <source>
        <dbReference type="ARBA" id="ARBA00022723"/>
    </source>
</evidence>
<dbReference type="EMBL" id="JAVFKD010000002">
    <property type="protein sequence ID" value="KAK5997203.1"/>
    <property type="molecule type" value="Genomic_DNA"/>
</dbReference>
<evidence type="ECO:0000313" key="14">
    <source>
        <dbReference type="Proteomes" id="UP001338125"/>
    </source>
</evidence>
<evidence type="ECO:0000256" key="9">
    <source>
        <dbReference type="PROSITE-ProRule" id="PRU00175"/>
    </source>
</evidence>
<feature type="region of interest" description="Disordered" evidence="10">
    <location>
        <begin position="472"/>
        <end position="560"/>
    </location>
</feature>
<keyword evidence="7" id="KW-0833">Ubl conjugation pathway</keyword>
<dbReference type="Gene3D" id="3.30.40.10">
    <property type="entry name" value="Zinc/RING finger domain, C3HC4 (zinc finger)"/>
    <property type="match status" value="1"/>
</dbReference>
<dbReference type="PROSITE" id="PS50089">
    <property type="entry name" value="ZF_RING_2"/>
    <property type="match status" value="1"/>
</dbReference>
<organism evidence="13 14">
    <name type="scientific">Cladobotryum mycophilum</name>
    <dbReference type="NCBI Taxonomy" id="491253"/>
    <lineage>
        <taxon>Eukaryota</taxon>
        <taxon>Fungi</taxon>
        <taxon>Dikarya</taxon>
        <taxon>Ascomycota</taxon>
        <taxon>Pezizomycotina</taxon>
        <taxon>Sordariomycetes</taxon>
        <taxon>Hypocreomycetidae</taxon>
        <taxon>Hypocreales</taxon>
        <taxon>Hypocreaceae</taxon>
        <taxon>Cladobotryum</taxon>
    </lineage>
</organism>
<sequence length="560" mass="63627">MFQTLKRKTEAAFRRRKNTAPINDRMHLNISWPLREDQQSVVETTTAPEQSPPRPQQQQEQQEQQQDIQLTQDNSSSRHNSSEPVQDEPLEPESDHNTDSDSDPTLGPRYVPFTETSAMKNNRFVNPGSGYNMVSPSIMGGFGGDDDSIWLVDDESTDGRSTGGRRSTSSATSRSRATTSSQNQQSGFRYNMNPALLGSGEFPAAAAAAAAASSLSSSSSRRESSSAPRRQGSHSNGAQSSNPYVDLFEQQEIAMTTAYLRNLDLSERRGDEVTDNFSFGQRYERDTDSTDVLVTNQRVATRHRDARNGRRDCIVCTEKKEVELFPQVSVTSTCTHEPNTCLDCIETSIRSDMTNKLWSDIRCPECRELLDYTDIQRYADKATFERYENLALRAAMTEAENFVWCTAGCGFGQIHDSGSEQPIVICLHCGQRSCFHHNVAWHENLTCEEYDQFLLDPENFRSRFEMENEEWARAQKAQRKAQRKAERTMAHDRAAHSQREREQREAREREERKRAKKALALAKRIAARRRQEEEESRRLMSQTTKPCPGCGWAIEKNSGW</sequence>
<dbReference type="PROSITE" id="PS51873">
    <property type="entry name" value="TRIAD"/>
    <property type="match status" value="1"/>
</dbReference>
<dbReference type="EC" id="2.3.2.31" evidence="2"/>
<feature type="compositionally biased region" description="Polar residues" evidence="10">
    <location>
        <begin position="233"/>
        <end position="243"/>
    </location>
</feature>
<keyword evidence="14" id="KW-1185">Reference proteome</keyword>
<feature type="compositionally biased region" description="Basic and acidic residues" evidence="10">
    <location>
        <begin position="483"/>
        <end position="513"/>
    </location>
</feature>
<keyword evidence="6 9" id="KW-0863">Zinc-finger</keyword>
<dbReference type="Pfam" id="PF01485">
    <property type="entry name" value="IBR"/>
    <property type="match status" value="1"/>
</dbReference>
<feature type="domain" description="RING-type" evidence="12">
    <location>
        <begin position="309"/>
        <end position="560"/>
    </location>
</feature>
<dbReference type="InterPro" id="IPR013083">
    <property type="entry name" value="Znf_RING/FYVE/PHD"/>
</dbReference>
<feature type="compositionally biased region" description="Polar residues" evidence="10">
    <location>
        <begin position="67"/>
        <end position="84"/>
    </location>
</feature>
<dbReference type="Proteomes" id="UP001338125">
    <property type="component" value="Unassembled WGS sequence"/>
</dbReference>